<accession>A0ABS2PLJ4</accession>
<protein>
    <recommendedName>
        <fullName evidence="4">DUF2992 family protein</fullName>
    </recommendedName>
</protein>
<dbReference type="RefSeq" id="WP_205016859.1">
    <property type="nucleotide sequence ID" value="NZ_JAFBEI010000013.1"/>
</dbReference>
<feature type="compositionally biased region" description="Basic and acidic residues" evidence="1">
    <location>
        <begin position="119"/>
        <end position="135"/>
    </location>
</feature>
<comment type="caution">
    <text evidence="2">The sequence shown here is derived from an EMBL/GenBank/DDBJ whole genome shotgun (WGS) entry which is preliminary data.</text>
</comment>
<evidence type="ECO:0000313" key="3">
    <source>
        <dbReference type="Proteomes" id="UP000809081"/>
    </source>
</evidence>
<name>A0ABS2PLJ4_9STRE</name>
<organism evidence="2 3">
    <name type="scientific">Streptococcus saliviloxodontae</name>
    <dbReference type="NCBI Taxonomy" id="1349416"/>
    <lineage>
        <taxon>Bacteria</taxon>
        <taxon>Bacillati</taxon>
        <taxon>Bacillota</taxon>
        <taxon>Bacilli</taxon>
        <taxon>Lactobacillales</taxon>
        <taxon>Streptococcaceae</taxon>
        <taxon>Streptococcus</taxon>
    </lineage>
</organism>
<dbReference type="Pfam" id="PF11208">
    <property type="entry name" value="DUF2992"/>
    <property type="match status" value="1"/>
</dbReference>
<dbReference type="InterPro" id="IPR016787">
    <property type="entry name" value="UCP021328"/>
</dbReference>
<evidence type="ECO:0000256" key="1">
    <source>
        <dbReference type="SAM" id="MobiDB-lite"/>
    </source>
</evidence>
<dbReference type="PIRSF" id="PIRSF021328">
    <property type="entry name" value="UCP021328"/>
    <property type="match status" value="1"/>
</dbReference>
<reference evidence="2 3" key="1">
    <citation type="submission" date="2021-01" db="EMBL/GenBank/DDBJ databases">
        <title>Genomic Encyclopedia of Type Strains, Phase IV (KMG-IV): sequencing the most valuable type-strain genomes for metagenomic binning, comparative biology and taxonomic classification.</title>
        <authorList>
            <person name="Goeker M."/>
        </authorList>
    </citation>
    <scope>NUCLEOTIDE SEQUENCE [LARGE SCALE GENOMIC DNA]</scope>
    <source>
        <strain evidence="2 3">DSM 27513</strain>
    </source>
</reference>
<dbReference type="Proteomes" id="UP000809081">
    <property type="component" value="Unassembled WGS sequence"/>
</dbReference>
<keyword evidence="3" id="KW-1185">Reference proteome</keyword>
<dbReference type="EMBL" id="JAFBEI010000013">
    <property type="protein sequence ID" value="MBM7635956.1"/>
    <property type="molecule type" value="Genomic_DNA"/>
</dbReference>
<proteinExistence type="predicted"/>
<feature type="compositionally biased region" description="Basic residues" evidence="1">
    <location>
        <begin position="109"/>
        <end position="118"/>
    </location>
</feature>
<feature type="region of interest" description="Disordered" evidence="1">
    <location>
        <begin position="108"/>
        <end position="141"/>
    </location>
</feature>
<gene>
    <name evidence="2" type="ORF">JOC31_000775</name>
</gene>
<evidence type="ECO:0000313" key="2">
    <source>
        <dbReference type="EMBL" id="MBM7635956.1"/>
    </source>
</evidence>
<sequence length="141" mass="17065">MKLTVFFENAFWYGLIEYMDNNHYKVIKHLFGSEPKDFEIFEFIYEKLPRLIDENNKIVVSSSAIKSVPKDKKINPKRMQREINKAKNKPVVSTKAQMELSKVHELIKKEKRANRKKHKEEMKERQFQLKKEKRMEKRKGH</sequence>
<evidence type="ECO:0008006" key="4">
    <source>
        <dbReference type="Google" id="ProtNLM"/>
    </source>
</evidence>